<protein>
    <submittedName>
        <fullName evidence="1">Uncharacterized protein</fullName>
    </submittedName>
</protein>
<proteinExistence type="predicted"/>
<gene>
    <name evidence="1" type="ORF">MANES_10G094300</name>
</gene>
<dbReference type="AlphaFoldDB" id="A0A2C9V4T6"/>
<name>A0A2C9V4T6_MANES</name>
<sequence length="60" mass="7399">MYLKELNSSLHRDAFKDAPRYFLISTYDLWVWDPHQHKYHPCCPLKRPHCLFFIYKDLSL</sequence>
<evidence type="ECO:0000313" key="1">
    <source>
        <dbReference type="EMBL" id="OAY39431.1"/>
    </source>
</evidence>
<accession>A0A2C9V4T6</accession>
<organism evidence="1">
    <name type="scientific">Manihot esculenta</name>
    <name type="common">Cassava</name>
    <name type="synonym">Jatropha manihot</name>
    <dbReference type="NCBI Taxonomy" id="3983"/>
    <lineage>
        <taxon>Eukaryota</taxon>
        <taxon>Viridiplantae</taxon>
        <taxon>Streptophyta</taxon>
        <taxon>Embryophyta</taxon>
        <taxon>Tracheophyta</taxon>
        <taxon>Spermatophyta</taxon>
        <taxon>Magnoliopsida</taxon>
        <taxon>eudicotyledons</taxon>
        <taxon>Gunneridae</taxon>
        <taxon>Pentapetalae</taxon>
        <taxon>rosids</taxon>
        <taxon>fabids</taxon>
        <taxon>Malpighiales</taxon>
        <taxon>Euphorbiaceae</taxon>
        <taxon>Crotonoideae</taxon>
        <taxon>Manihoteae</taxon>
        <taxon>Manihot</taxon>
    </lineage>
</organism>
<reference evidence="1" key="1">
    <citation type="submission" date="2016-02" db="EMBL/GenBank/DDBJ databases">
        <title>WGS assembly of Manihot esculenta.</title>
        <authorList>
            <person name="Bredeson J.V."/>
            <person name="Prochnik S.E."/>
            <person name="Lyons J.B."/>
            <person name="Schmutz J."/>
            <person name="Grimwood J."/>
            <person name="Vrebalov J."/>
            <person name="Bart R.S."/>
            <person name="Amuge T."/>
            <person name="Ferguson M.E."/>
            <person name="Green R."/>
            <person name="Putnam N."/>
            <person name="Stites J."/>
            <person name="Rounsley S."/>
            <person name="Rokhsar D.S."/>
        </authorList>
    </citation>
    <scope>NUCLEOTIDE SEQUENCE [LARGE SCALE GENOMIC DNA]</scope>
    <source>
        <tissue evidence="1">Leaf</tissue>
    </source>
</reference>
<dbReference type="EMBL" id="CM004396">
    <property type="protein sequence ID" value="OAY39431.1"/>
    <property type="molecule type" value="Genomic_DNA"/>
</dbReference>